<feature type="transmembrane region" description="Helical" evidence="6">
    <location>
        <begin position="500"/>
        <end position="521"/>
    </location>
</feature>
<evidence type="ECO:0000313" key="12">
    <source>
        <dbReference type="Proteomes" id="UP000282185"/>
    </source>
</evidence>
<accession>A0A345YMT1</accession>
<dbReference type="EMBL" id="QSWH01000005">
    <property type="protein sequence ID" value="RRR22013.1"/>
    <property type="molecule type" value="Genomic_DNA"/>
</dbReference>
<feature type="transmembrane region" description="Helical" evidence="6">
    <location>
        <begin position="381"/>
        <end position="402"/>
    </location>
</feature>
<dbReference type="InterPro" id="IPR004477">
    <property type="entry name" value="ComEC_N"/>
</dbReference>
<evidence type="ECO:0000259" key="7">
    <source>
        <dbReference type="Pfam" id="PF00753"/>
    </source>
</evidence>
<evidence type="ECO:0000256" key="6">
    <source>
        <dbReference type="SAM" id="Phobius"/>
    </source>
</evidence>
<dbReference type="PANTHER" id="PTHR30619:SF1">
    <property type="entry name" value="RECOMBINATION PROTEIN 2"/>
    <property type="match status" value="1"/>
</dbReference>
<keyword evidence="5 6" id="KW-0472">Membrane</keyword>
<evidence type="ECO:0000313" key="11">
    <source>
        <dbReference type="Proteomes" id="UP000254236"/>
    </source>
</evidence>
<dbReference type="Pfam" id="PF03772">
    <property type="entry name" value="Competence"/>
    <property type="match status" value="1"/>
</dbReference>
<dbReference type="AlphaFoldDB" id="A0A345YMT1"/>
<dbReference type="InterPro" id="IPR001279">
    <property type="entry name" value="Metallo-B-lactamas"/>
</dbReference>
<dbReference type="Proteomes" id="UP000282185">
    <property type="component" value="Unassembled WGS sequence"/>
</dbReference>
<dbReference type="Pfam" id="PF00753">
    <property type="entry name" value="Lactamase_B"/>
    <property type="match status" value="1"/>
</dbReference>
<dbReference type="RefSeq" id="WP_115412985.1">
    <property type="nucleotide sequence ID" value="NZ_CP031356.1"/>
</dbReference>
<evidence type="ECO:0000256" key="5">
    <source>
        <dbReference type="ARBA" id="ARBA00023136"/>
    </source>
</evidence>
<dbReference type="InterPro" id="IPR036866">
    <property type="entry name" value="RibonucZ/Hydroxyglut_hydro"/>
</dbReference>
<dbReference type="OrthoDB" id="7177610at2"/>
<keyword evidence="3 6" id="KW-0812">Transmembrane</keyword>
<evidence type="ECO:0000313" key="9">
    <source>
        <dbReference type="EMBL" id="AXK45233.1"/>
    </source>
</evidence>
<evidence type="ECO:0000256" key="4">
    <source>
        <dbReference type="ARBA" id="ARBA00022989"/>
    </source>
</evidence>
<evidence type="ECO:0000259" key="8">
    <source>
        <dbReference type="Pfam" id="PF03772"/>
    </source>
</evidence>
<name>A0A345YMT1_9MICO</name>
<comment type="subcellular location">
    <subcellularLocation>
        <location evidence="1">Cell membrane</location>
        <topology evidence="1">Multi-pass membrane protein</topology>
    </subcellularLocation>
</comment>
<dbReference type="InterPro" id="IPR052159">
    <property type="entry name" value="Competence_DNA_uptake"/>
</dbReference>
<dbReference type="GO" id="GO:0005886">
    <property type="term" value="C:plasma membrane"/>
    <property type="evidence" value="ECO:0007669"/>
    <property type="project" value="UniProtKB-SubCell"/>
</dbReference>
<feature type="transmembrane region" description="Helical" evidence="6">
    <location>
        <begin position="248"/>
        <end position="272"/>
    </location>
</feature>
<reference evidence="9 11" key="1">
    <citation type="submission" date="2018-07" db="EMBL/GenBank/DDBJ databases">
        <title>Brachybacterium saurashtrense DSM 23186 genome sequence.</title>
        <authorList>
            <person name="Guo L."/>
        </authorList>
    </citation>
    <scope>NUCLEOTIDE SEQUENCE [LARGE SCALE GENOMIC DNA]</scope>
    <source>
        <strain evidence="9 11">DSM 23186</strain>
    </source>
</reference>
<feature type="transmembrane region" description="Helical" evidence="6">
    <location>
        <begin position="278"/>
        <end position="296"/>
    </location>
</feature>
<reference evidence="10 12" key="2">
    <citation type="submission" date="2018-08" db="EMBL/GenBank/DDBJ databases">
        <title>Brachybacterium saurashtrense DSM 23186.</title>
        <authorList>
            <person name="Li Y."/>
        </authorList>
    </citation>
    <scope>NUCLEOTIDE SEQUENCE [LARGE SCALE GENOMIC DNA]</scope>
    <source>
        <strain evidence="10 12">DSM 23186</strain>
    </source>
</reference>
<feature type="transmembrane region" description="Helical" evidence="6">
    <location>
        <begin position="57"/>
        <end position="75"/>
    </location>
</feature>
<dbReference type="Proteomes" id="UP000254236">
    <property type="component" value="Chromosome"/>
</dbReference>
<dbReference type="SUPFAM" id="SSF56281">
    <property type="entry name" value="Metallo-hydrolase/oxidoreductase"/>
    <property type="match status" value="1"/>
</dbReference>
<proteinExistence type="predicted"/>
<keyword evidence="4 6" id="KW-1133">Transmembrane helix</keyword>
<feature type="transmembrane region" description="Helical" evidence="6">
    <location>
        <begin position="317"/>
        <end position="337"/>
    </location>
</feature>
<evidence type="ECO:0000256" key="2">
    <source>
        <dbReference type="ARBA" id="ARBA00022475"/>
    </source>
</evidence>
<keyword evidence="2" id="KW-1003">Cell membrane</keyword>
<organism evidence="10 12">
    <name type="scientific">Brachybacterium saurashtrense</name>
    <dbReference type="NCBI Taxonomy" id="556288"/>
    <lineage>
        <taxon>Bacteria</taxon>
        <taxon>Bacillati</taxon>
        <taxon>Actinomycetota</taxon>
        <taxon>Actinomycetes</taxon>
        <taxon>Micrococcales</taxon>
        <taxon>Dermabacteraceae</taxon>
        <taxon>Brachybacterium</taxon>
    </lineage>
</organism>
<dbReference type="KEGG" id="bsau:DWV08_06105"/>
<feature type="transmembrane region" description="Helical" evidence="6">
    <location>
        <begin position="442"/>
        <end position="462"/>
    </location>
</feature>
<dbReference type="EMBL" id="CP031356">
    <property type="protein sequence ID" value="AXK45233.1"/>
    <property type="molecule type" value="Genomic_DNA"/>
</dbReference>
<dbReference type="NCBIfam" id="TIGR00360">
    <property type="entry name" value="ComEC_N-term"/>
    <property type="match status" value="1"/>
</dbReference>
<keyword evidence="11" id="KW-1185">Reference proteome</keyword>
<feature type="transmembrane region" description="Helical" evidence="6">
    <location>
        <begin position="474"/>
        <end position="493"/>
    </location>
</feature>
<feature type="transmembrane region" description="Helical" evidence="6">
    <location>
        <begin position="414"/>
        <end position="435"/>
    </location>
</feature>
<dbReference type="PANTHER" id="PTHR30619">
    <property type="entry name" value="DNA INTERNALIZATION/COMPETENCE PROTEIN COMEC/REC2"/>
    <property type="match status" value="1"/>
</dbReference>
<feature type="domain" description="Metallo-beta-lactamase" evidence="7">
    <location>
        <begin position="536"/>
        <end position="717"/>
    </location>
</feature>
<protein>
    <submittedName>
        <fullName evidence="10">ComEC/Rec2 family competence protein</fullName>
    </submittedName>
</protein>
<gene>
    <name evidence="9" type="ORF">DWV08_06105</name>
    <name evidence="10" type="ORF">DXU92_11970</name>
</gene>
<sequence length="786" mass="79601">MTRADLRLLPGATCVWALAVLGVSAGTAAAIAGGAVLVALGLTAVMLAGPGSTSRGLFAHLGIVVLAAVLLFPALQRHGETDQALERAAADGLVVELTVVAAADPAAPESGPEWSRHGLQMRARTVSGPARTGRDEVRLPASLPVLVRAEDGTARDLSRVRDGDRARVRGRVATSGSLVIVRASEVHVVAGDGAAGRAQALRHGLREGARDTTAHLPADEAALVRGMTTGDTRGLSERSEEIMRRAGISHLVAVSGANIALVLAAVLGPLLLMGVRRRPRILAAGIVTAGYVGLVGDEPSVQRAATMAAPLLAARFAGVKASPVAALALTVALWSVLDPVTAASIGFLLSALATAAILVAAPPLATALVELSGQRVGRTAALVLAVPLVAQLACTPVLILLAPEVSLWSVPVNMAVAPLVGPTTVLGMVALLIGAAWPPAGALLWTAAAGGAHLVLLIARTADALPGARIAVPEGPAGVVLALGVLAGVTLAVAGRHRPLVRWAVAGVLVAALSAGGARLLPVRSAGEWTVAMCAVGQGDAVLLRPDGAGREGPTVLVDTGPDPEALRACLDRLQVASIDLLVLTHPHADHTGGRAALSAGRAPALQWTCPLPEAAQQVVPGAPVAVATTGETWRSPGLALHVLWPVSAEEARRAGAAERGGGEGDAANDCSVVVEAVWEDGTRLLALGDLEPAGQEALAASSPGPADIVKVAHHGSRFQHVPLYAQLDPALALIPVGRENDFGHPTQETLDLVRSTGAQVLRSDVHGTVVLPADGTAPRRVGPAR</sequence>
<dbReference type="Gene3D" id="3.60.15.10">
    <property type="entry name" value="Ribonuclease Z/Hydroxyacylglutathione hydrolase-like"/>
    <property type="match status" value="1"/>
</dbReference>
<evidence type="ECO:0000256" key="1">
    <source>
        <dbReference type="ARBA" id="ARBA00004651"/>
    </source>
</evidence>
<evidence type="ECO:0000256" key="3">
    <source>
        <dbReference type="ARBA" id="ARBA00022692"/>
    </source>
</evidence>
<evidence type="ECO:0000313" key="10">
    <source>
        <dbReference type="EMBL" id="RRR22013.1"/>
    </source>
</evidence>
<feature type="transmembrane region" description="Helical" evidence="6">
    <location>
        <begin position="343"/>
        <end position="369"/>
    </location>
</feature>
<feature type="domain" description="ComEC/Rec2-related protein" evidence="8">
    <location>
        <begin position="227"/>
        <end position="494"/>
    </location>
</feature>